<keyword evidence="2" id="KW-0472">Membrane</keyword>
<proteinExistence type="predicted"/>
<name>A0A0L0S2V6_ALLM3</name>
<evidence type="ECO:0000256" key="1">
    <source>
        <dbReference type="SAM" id="MobiDB-lite"/>
    </source>
</evidence>
<keyword evidence="2" id="KW-0812">Transmembrane</keyword>
<feature type="compositionally biased region" description="Low complexity" evidence="1">
    <location>
        <begin position="624"/>
        <end position="635"/>
    </location>
</feature>
<dbReference type="Proteomes" id="UP000054350">
    <property type="component" value="Unassembled WGS sequence"/>
</dbReference>
<reference evidence="4" key="2">
    <citation type="submission" date="2009-11" db="EMBL/GenBank/DDBJ databases">
        <title>The Genome Sequence of Allomyces macrogynus strain ATCC 38327.</title>
        <authorList>
            <consortium name="The Broad Institute Genome Sequencing Platform"/>
            <person name="Russ C."/>
            <person name="Cuomo C."/>
            <person name="Shea T."/>
            <person name="Young S.K."/>
            <person name="Zeng Q."/>
            <person name="Koehrsen M."/>
            <person name="Haas B."/>
            <person name="Borodovsky M."/>
            <person name="Guigo R."/>
            <person name="Alvarado L."/>
            <person name="Berlin A."/>
            <person name="Borenstein D."/>
            <person name="Chen Z."/>
            <person name="Engels R."/>
            <person name="Freedman E."/>
            <person name="Gellesch M."/>
            <person name="Goldberg J."/>
            <person name="Griggs A."/>
            <person name="Gujja S."/>
            <person name="Heiman D."/>
            <person name="Hepburn T."/>
            <person name="Howarth C."/>
            <person name="Jen D."/>
            <person name="Larson L."/>
            <person name="Lewis B."/>
            <person name="Mehta T."/>
            <person name="Park D."/>
            <person name="Pearson M."/>
            <person name="Roberts A."/>
            <person name="Saif S."/>
            <person name="Shenoy N."/>
            <person name="Sisk P."/>
            <person name="Stolte C."/>
            <person name="Sykes S."/>
            <person name="Walk T."/>
            <person name="White J."/>
            <person name="Yandava C."/>
            <person name="Burger G."/>
            <person name="Gray M.W."/>
            <person name="Holland P.W.H."/>
            <person name="King N."/>
            <person name="Lang F.B.F."/>
            <person name="Roger A.J."/>
            <person name="Ruiz-Trillo I."/>
            <person name="Lander E."/>
            <person name="Nusbaum C."/>
        </authorList>
    </citation>
    <scope>NUCLEOTIDE SEQUENCE [LARGE SCALE GENOMIC DNA]</scope>
    <source>
        <strain evidence="4">ATCC 38327</strain>
    </source>
</reference>
<protein>
    <submittedName>
        <fullName evidence="3">Uncharacterized protein</fullName>
    </submittedName>
</protein>
<organism evidence="3 4">
    <name type="scientific">Allomyces macrogynus (strain ATCC 38327)</name>
    <name type="common">Allomyces javanicus var. macrogynus</name>
    <dbReference type="NCBI Taxonomy" id="578462"/>
    <lineage>
        <taxon>Eukaryota</taxon>
        <taxon>Fungi</taxon>
        <taxon>Fungi incertae sedis</taxon>
        <taxon>Blastocladiomycota</taxon>
        <taxon>Blastocladiomycetes</taxon>
        <taxon>Blastocladiales</taxon>
        <taxon>Blastocladiaceae</taxon>
        <taxon>Allomyces</taxon>
    </lineage>
</organism>
<dbReference type="eggNOG" id="ENOG502T2PS">
    <property type="taxonomic scope" value="Eukaryota"/>
</dbReference>
<feature type="transmembrane region" description="Helical" evidence="2">
    <location>
        <begin position="709"/>
        <end position="732"/>
    </location>
</feature>
<keyword evidence="4" id="KW-1185">Reference proteome</keyword>
<feature type="region of interest" description="Disordered" evidence="1">
    <location>
        <begin position="461"/>
        <end position="513"/>
    </location>
</feature>
<reference evidence="3 4" key="1">
    <citation type="submission" date="2009-11" db="EMBL/GenBank/DDBJ databases">
        <title>Annotation of Allomyces macrogynus ATCC 38327.</title>
        <authorList>
            <consortium name="The Broad Institute Genome Sequencing Platform"/>
            <person name="Russ C."/>
            <person name="Cuomo C."/>
            <person name="Burger G."/>
            <person name="Gray M.W."/>
            <person name="Holland P.W.H."/>
            <person name="King N."/>
            <person name="Lang F.B.F."/>
            <person name="Roger A.J."/>
            <person name="Ruiz-Trillo I."/>
            <person name="Young S.K."/>
            <person name="Zeng Q."/>
            <person name="Gargeya S."/>
            <person name="Fitzgerald M."/>
            <person name="Haas B."/>
            <person name="Abouelleil A."/>
            <person name="Alvarado L."/>
            <person name="Arachchi H.M."/>
            <person name="Berlin A."/>
            <person name="Chapman S.B."/>
            <person name="Gearin G."/>
            <person name="Goldberg J."/>
            <person name="Griggs A."/>
            <person name="Gujja S."/>
            <person name="Hansen M."/>
            <person name="Heiman D."/>
            <person name="Howarth C."/>
            <person name="Larimer J."/>
            <person name="Lui A."/>
            <person name="MacDonald P.J.P."/>
            <person name="McCowen C."/>
            <person name="Montmayeur A."/>
            <person name="Murphy C."/>
            <person name="Neiman D."/>
            <person name="Pearson M."/>
            <person name="Priest M."/>
            <person name="Roberts A."/>
            <person name="Saif S."/>
            <person name="Shea T."/>
            <person name="Sisk P."/>
            <person name="Stolte C."/>
            <person name="Sykes S."/>
            <person name="Wortman J."/>
            <person name="Nusbaum C."/>
            <person name="Birren B."/>
        </authorList>
    </citation>
    <scope>NUCLEOTIDE SEQUENCE [LARGE SCALE GENOMIC DNA]</scope>
    <source>
        <strain evidence="3 4">ATCC 38327</strain>
    </source>
</reference>
<feature type="compositionally biased region" description="Pro residues" evidence="1">
    <location>
        <begin position="401"/>
        <end position="420"/>
    </location>
</feature>
<dbReference type="PANTHER" id="PTHR45725:SF1">
    <property type="entry name" value="DISHEVELLED ASSOCIATED ACTIVATOR OF MORPHOGENESIS, ISOFORM D"/>
    <property type="match status" value="1"/>
</dbReference>
<gene>
    <name evidence="3" type="ORF">AMAG_02516</name>
</gene>
<dbReference type="PANTHER" id="PTHR45725">
    <property type="entry name" value="FORMIN HOMOLOGY 2 FAMILY MEMBER"/>
    <property type="match status" value="1"/>
</dbReference>
<feature type="transmembrane region" description="Helical" evidence="2">
    <location>
        <begin position="268"/>
        <end position="289"/>
    </location>
</feature>
<feature type="region of interest" description="Disordered" evidence="1">
    <location>
        <begin position="1"/>
        <end position="34"/>
    </location>
</feature>
<feature type="region of interest" description="Disordered" evidence="1">
    <location>
        <begin position="611"/>
        <end position="635"/>
    </location>
</feature>
<sequence length="785" mass="84208">MYPGLPTTGSWSRRHTAAATAAVRPSHVTSPTSASDKTALANAVALDAAIAGLASTSDVLIPHSAPADAGHAGTNLPMNEHSHYYHHDAAATRTPLAAKPPSRRGSLFQIQVTRTSLETSSSHAASRSMHSSVAGGIDGSLYVPAATTGLIRPRAGQLLHRKSPRRLIHPVPESEPNDVDSILATARAGVAPGRAADEAAAEDEDISVDPTKLDPYLQALAVVHSAWIFFRELVVHWTPGAVLLTLFTRAGRIRAKNRAFFDWSMPCFMQWTFFAAFLVPMVLYSSGLASSWNIKMEEHINFCLIWLFRNAVVATKHAYTSPIEQAQMDEELESLEQRKDRQVLTAWHNPPSSVVELQILLASVRQSIDLTSGHFLLAPDDDDDGHHPLARSRQCAAMPASPHPPLPPSPGLPGTPAPADPAAPALIYDLRVRYGAYLDKTTCSTAASEAGSLAPGACPLVSSATGSSPPSPQPPDAADPNGGHIDAAAPHVPPTSPSPTPTADGPPVINDLVHESHGGPTIRPLVFVAAGFIYAMLPLLVRYCYNLPVMGGTDWAAILYTVCSMWITFMTMSSNYGFIVICIVDFHRREYLFRRLNAILWDGFVRQSEPAAPSSPSPPPTPVASPTSASPTTAVAPDAPHAVLNEKNALVGDSAPAPPPASPANNPCGAKPGLIRLDMSQSRNLLMWWYTRLILQDYGRPFLIRLSWYCGYFILYALIVGASVVANALGAFTIGPVGIVMGVFNLLTLLCALVNVLYHGMLVNDMRAAHVYTLIKRSKKKEEIN</sequence>
<feature type="region of interest" description="Disordered" evidence="1">
    <location>
        <begin position="394"/>
        <end position="420"/>
    </location>
</feature>
<dbReference type="VEuPathDB" id="FungiDB:AMAG_02516"/>
<feature type="transmembrane region" description="Helical" evidence="2">
    <location>
        <begin position="525"/>
        <end position="545"/>
    </location>
</feature>
<dbReference type="OrthoDB" id="5581683at2759"/>
<evidence type="ECO:0000313" key="4">
    <source>
        <dbReference type="Proteomes" id="UP000054350"/>
    </source>
</evidence>
<evidence type="ECO:0000256" key="2">
    <source>
        <dbReference type="SAM" id="Phobius"/>
    </source>
</evidence>
<dbReference type="EMBL" id="GG745330">
    <property type="protein sequence ID" value="KNE56736.1"/>
    <property type="molecule type" value="Genomic_DNA"/>
</dbReference>
<keyword evidence="2" id="KW-1133">Transmembrane helix</keyword>
<dbReference type="AlphaFoldDB" id="A0A0L0S2V6"/>
<dbReference type="InterPro" id="IPR051425">
    <property type="entry name" value="Formin_Homology"/>
</dbReference>
<feature type="transmembrane region" description="Helical" evidence="2">
    <location>
        <begin position="557"/>
        <end position="586"/>
    </location>
</feature>
<evidence type="ECO:0000313" key="3">
    <source>
        <dbReference type="EMBL" id="KNE56736.1"/>
    </source>
</evidence>
<accession>A0A0L0S2V6</accession>
<feature type="transmembrane region" description="Helical" evidence="2">
    <location>
        <begin position="738"/>
        <end position="758"/>
    </location>
</feature>
<feature type="compositionally biased region" description="Pro residues" evidence="1">
    <location>
        <begin position="613"/>
        <end position="623"/>
    </location>
</feature>
<feature type="compositionally biased region" description="Pro residues" evidence="1">
    <location>
        <begin position="491"/>
        <end position="500"/>
    </location>
</feature>